<dbReference type="STRING" id="1914305.BLW93_06405"/>
<evidence type="ECO:0000313" key="2">
    <source>
        <dbReference type="Proteomes" id="UP000187408"/>
    </source>
</evidence>
<accession>A0A1R1MK96</accession>
<dbReference type="EMBL" id="MOEN01000023">
    <property type="protein sequence ID" value="OMH40235.1"/>
    <property type="molecule type" value="Genomic_DNA"/>
</dbReference>
<protein>
    <submittedName>
        <fullName evidence="1">Uncharacterized protein</fullName>
    </submittedName>
</protein>
<proteinExistence type="predicted"/>
<comment type="caution">
    <text evidence="1">The sequence shown here is derived from an EMBL/GenBank/DDBJ whole genome shotgun (WGS) entry which is preliminary data.</text>
</comment>
<name>A0A1R1MK96_9BACT</name>
<organism evidence="1 2">
    <name type="scientific">Desulfurobacterium indicum</name>
    <dbReference type="NCBI Taxonomy" id="1914305"/>
    <lineage>
        <taxon>Bacteria</taxon>
        <taxon>Pseudomonadati</taxon>
        <taxon>Aquificota</taxon>
        <taxon>Aquificia</taxon>
        <taxon>Desulfurobacteriales</taxon>
        <taxon>Desulfurobacteriaceae</taxon>
        <taxon>Desulfurobacterium</taxon>
    </lineage>
</organism>
<reference evidence="1 2" key="1">
    <citation type="submission" date="2016-10" db="EMBL/GenBank/DDBJ databases">
        <title>Genome sequence of a sulfur-reducing bacterium Desulfurobacterium indicum K6013.</title>
        <authorList>
            <person name="Cao J."/>
            <person name="Shao Z."/>
            <person name="Alain K."/>
            <person name="Jebbar M."/>
        </authorList>
    </citation>
    <scope>NUCLEOTIDE SEQUENCE [LARGE SCALE GENOMIC DNA]</scope>
    <source>
        <strain evidence="1 2">K6013</strain>
    </source>
</reference>
<keyword evidence="2" id="KW-1185">Reference proteome</keyword>
<gene>
    <name evidence="1" type="ORF">BLW93_06405</name>
</gene>
<dbReference type="RefSeq" id="WP_076713273.1">
    <property type="nucleotide sequence ID" value="NZ_MOEN01000023.1"/>
</dbReference>
<evidence type="ECO:0000313" key="1">
    <source>
        <dbReference type="EMBL" id="OMH40235.1"/>
    </source>
</evidence>
<dbReference type="Proteomes" id="UP000187408">
    <property type="component" value="Unassembled WGS sequence"/>
</dbReference>
<dbReference type="AlphaFoldDB" id="A0A1R1MK96"/>
<sequence length="62" mass="7161">MDYFDKIVAIPESFSKQDLEELKRQYPQLDFQVVKTPVGMRLKISGMTTGEIIEEIEKQIGV</sequence>